<feature type="compositionally biased region" description="Polar residues" evidence="2">
    <location>
        <begin position="626"/>
        <end position="636"/>
    </location>
</feature>
<proteinExistence type="predicted"/>
<evidence type="ECO:0000313" key="3">
    <source>
        <dbReference type="EMBL" id="KAG0140053.1"/>
    </source>
</evidence>
<feature type="coiled-coil region" evidence="1">
    <location>
        <begin position="94"/>
        <end position="194"/>
    </location>
</feature>
<reference evidence="3" key="1">
    <citation type="submission" date="2013-11" db="EMBL/GenBank/DDBJ databases">
        <title>Genome sequence of the fusiform rust pathogen reveals effectors for host alternation and coevolution with pine.</title>
        <authorList>
            <consortium name="DOE Joint Genome Institute"/>
            <person name="Smith K."/>
            <person name="Pendleton A."/>
            <person name="Kubisiak T."/>
            <person name="Anderson C."/>
            <person name="Salamov A."/>
            <person name="Aerts A."/>
            <person name="Riley R."/>
            <person name="Clum A."/>
            <person name="Lindquist E."/>
            <person name="Ence D."/>
            <person name="Campbell M."/>
            <person name="Kronenberg Z."/>
            <person name="Feau N."/>
            <person name="Dhillon B."/>
            <person name="Hamelin R."/>
            <person name="Burleigh J."/>
            <person name="Smith J."/>
            <person name="Yandell M."/>
            <person name="Nelson C."/>
            <person name="Grigoriev I."/>
            <person name="Davis J."/>
        </authorList>
    </citation>
    <scope>NUCLEOTIDE SEQUENCE</scope>
    <source>
        <strain evidence="3">G11</strain>
    </source>
</reference>
<gene>
    <name evidence="3" type="ORF">CROQUDRAFT_53856</name>
</gene>
<dbReference type="OrthoDB" id="419631at2759"/>
<evidence type="ECO:0000256" key="2">
    <source>
        <dbReference type="SAM" id="MobiDB-lite"/>
    </source>
</evidence>
<feature type="region of interest" description="Disordered" evidence="2">
    <location>
        <begin position="1"/>
        <end position="39"/>
    </location>
</feature>
<dbReference type="Proteomes" id="UP000886653">
    <property type="component" value="Unassembled WGS sequence"/>
</dbReference>
<dbReference type="AlphaFoldDB" id="A0A9P6N6K0"/>
<accession>A0A9P6N6K0</accession>
<evidence type="ECO:0000256" key="1">
    <source>
        <dbReference type="SAM" id="Coils"/>
    </source>
</evidence>
<feature type="coiled-coil region" evidence="1">
    <location>
        <begin position="450"/>
        <end position="477"/>
    </location>
</feature>
<sequence>MSQFPKAPRFPPQKPSEVPGPSLFELEPHGPHSDPWRKGPLEIFKASRPELASTKVPDTFGLYNASSDCEAPKIRTRAISTHATTTPSAHHAELLRYESRLFQYESQIESLQRNLQNSESVLKETRRALQRSESAVSELDRAKAQIAGLSGIQRKLAELTEEHRKSKERRDAEITRLNGQLRDAEERCEQQRRTSGAGREAFERINLHLCERLPRLLAEMEAGERALAMKKQLTKIDRVRVRKRLGDRVAQVSELAGLVNEQAGQEEMLLELADTLVDVESCAREEAEDLAETLWVERERLIDELMEGRESDQLWKDVWASTLTESREETMIERARAEIAENELAGFNTRVVGLESRLSETVEAYQTLATTSHAARVEASNQLSARDSEATEANDVLRKTHAGAIEEWEREKNKLVTRAEEASKAAANEKELRRKAGAEVLVSRQAEAGARADLQQLEQVQAQLDAVEIEKAQLAKINDLLSRQSSLNAEEADKLAALNTELVSHQNPAQRLKVLDRLRREGKEERTNAAHLQNELWAARAQIESLKEELSAYQAVSVPPVPIRKKTTSSLPPKSPSQQLVGFSRVSRATLTEVTIEGAPAGSRRTGERSAAIDSLPLRSARNQKRTPQCPQSEFNNGVPHYEIFSRGRVQGSSVGAEARAAELSLGAVKMQGRMTLDELR</sequence>
<comment type="caution">
    <text evidence="3">The sequence shown here is derived from an EMBL/GenBank/DDBJ whole genome shotgun (WGS) entry which is preliminary data.</text>
</comment>
<protein>
    <submittedName>
        <fullName evidence="3">Uncharacterized protein</fullName>
    </submittedName>
</protein>
<feature type="region of interest" description="Disordered" evidence="2">
    <location>
        <begin position="598"/>
        <end position="638"/>
    </location>
</feature>
<feature type="coiled-coil region" evidence="1">
    <location>
        <begin position="515"/>
        <end position="556"/>
    </location>
</feature>
<keyword evidence="1" id="KW-0175">Coiled coil</keyword>
<evidence type="ECO:0000313" key="4">
    <source>
        <dbReference type="Proteomes" id="UP000886653"/>
    </source>
</evidence>
<dbReference type="EMBL" id="MU167482">
    <property type="protein sequence ID" value="KAG0140053.1"/>
    <property type="molecule type" value="Genomic_DNA"/>
</dbReference>
<name>A0A9P6N6K0_9BASI</name>
<organism evidence="3 4">
    <name type="scientific">Cronartium quercuum f. sp. fusiforme G11</name>
    <dbReference type="NCBI Taxonomy" id="708437"/>
    <lineage>
        <taxon>Eukaryota</taxon>
        <taxon>Fungi</taxon>
        <taxon>Dikarya</taxon>
        <taxon>Basidiomycota</taxon>
        <taxon>Pucciniomycotina</taxon>
        <taxon>Pucciniomycetes</taxon>
        <taxon>Pucciniales</taxon>
        <taxon>Coleosporiaceae</taxon>
        <taxon>Cronartium</taxon>
    </lineage>
</organism>
<feature type="compositionally biased region" description="Basic and acidic residues" evidence="2">
    <location>
        <begin position="26"/>
        <end position="39"/>
    </location>
</feature>
<keyword evidence="4" id="KW-1185">Reference proteome</keyword>